<dbReference type="Proteomes" id="UP000476064">
    <property type="component" value="Chromosome"/>
</dbReference>
<keyword evidence="6 8" id="KW-1133">Transmembrane helix</keyword>
<dbReference type="PANTHER" id="PTHR30472">
    <property type="entry name" value="FERRIC ENTEROBACTIN TRANSPORT SYSTEM PERMEASE PROTEIN"/>
    <property type="match status" value="1"/>
</dbReference>
<feature type="transmembrane region" description="Helical" evidence="8">
    <location>
        <begin position="259"/>
        <end position="281"/>
    </location>
</feature>
<dbReference type="Gene3D" id="1.10.3470.10">
    <property type="entry name" value="ABC transporter involved in vitamin B12 uptake, BtuC"/>
    <property type="match status" value="1"/>
</dbReference>
<keyword evidence="4" id="KW-1003">Cell membrane</keyword>
<dbReference type="KEGG" id="plyc:GXP70_22450"/>
<proteinExistence type="inferred from homology"/>
<name>A0A6C0G8L5_9BACL</name>
<dbReference type="FunFam" id="1.10.3470.10:FF:000001">
    <property type="entry name" value="Vitamin B12 ABC transporter permease BtuC"/>
    <property type="match status" value="1"/>
</dbReference>
<evidence type="ECO:0000256" key="4">
    <source>
        <dbReference type="ARBA" id="ARBA00022475"/>
    </source>
</evidence>
<feature type="transmembrane region" description="Helical" evidence="8">
    <location>
        <begin position="176"/>
        <end position="201"/>
    </location>
</feature>
<dbReference type="Pfam" id="PF01032">
    <property type="entry name" value="FecCD"/>
    <property type="match status" value="1"/>
</dbReference>
<dbReference type="InterPro" id="IPR000522">
    <property type="entry name" value="ABC_transptr_permease_BtuC"/>
</dbReference>
<evidence type="ECO:0000313" key="9">
    <source>
        <dbReference type="EMBL" id="QHT64069.1"/>
    </source>
</evidence>
<sequence length="313" mass="32042">MCLSLMIGAKRLSPETVWLALFSNNDSYEHRVILDSRLPRTLLALAVGPAFGLSGALIQALTRNPLADPGILGVSAGAAFAVAVGVGVFSVGSLSGYVGFALVGAMAATVIVYIIGGGAGKKSPTPVQLTLAGVALGAALSGITTAMTLLNTKAFERMLNWTVGTLARTNPGDLRFVLPLLVAGAILALAIAPALNAIAFGEDRASSLGVNVMLIRGIGMIAITLLAGGATAIAGPIGFLGLMVPHCVRWFVGPSQPWIFLYSMAVAPLLLLVADIVGRVVISPTEVPVGIVMGFIGAPILIVLVRRRSASKL</sequence>
<feature type="transmembrane region" description="Helical" evidence="8">
    <location>
        <begin position="287"/>
        <end position="305"/>
    </location>
</feature>
<keyword evidence="3" id="KW-0813">Transport</keyword>
<reference evidence="9 10" key="1">
    <citation type="submission" date="2020-01" db="EMBL/GenBank/DDBJ databases">
        <title>Paenibacillus sp. nov., isolated from tomato rhizosphere.</title>
        <authorList>
            <person name="Weon H.-Y."/>
            <person name="Lee S.A."/>
        </authorList>
    </citation>
    <scope>NUCLEOTIDE SEQUENCE [LARGE SCALE GENOMIC DNA]</scope>
    <source>
        <strain evidence="9 10">12200R-189</strain>
    </source>
</reference>
<keyword evidence="7 8" id="KW-0472">Membrane</keyword>
<evidence type="ECO:0000313" key="10">
    <source>
        <dbReference type="Proteomes" id="UP000476064"/>
    </source>
</evidence>
<dbReference type="CDD" id="cd06550">
    <property type="entry name" value="TM_ABC_iron-siderophores_like"/>
    <property type="match status" value="1"/>
</dbReference>
<evidence type="ECO:0000256" key="3">
    <source>
        <dbReference type="ARBA" id="ARBA00022448"/>
    </source>
</evidence>
<evidence type="ECO:0000256" key="8">
    <source>
        <dbReference type="SAM" id="Phobius"/>
    </source>
</evidence>
<evidence type="ECO:0000256" key="2">
    <source>
        <dbReference type="ARBA" id="ARBA00007935"/>
    </source>
</evidence>
<accession>A0A6C0G8L5</accession>
<feature type="transmembrane region" description="Helical" evidence="8">
    <location>
        <begin position="127"/>
        <end position="150"/>
    </location>
</feature>
<comment type="similarity">
    <text evidence="2">Belongs to the binding-protein-dependent transport system permease family. FecCD subfamily.</text>
</comment>
<keyword evidence="10" id="KW-1185">Reference proteome</keyword>
<evidence type="ECO:0000256" key="1">
    <source>
        <dbReference type="ARBA" id="ARBA00004651"/>
    </source>
</evidence>
<dbReference type="GO" id="GO:0005886">
    <property type="term" value="C:plasma membrane"/>
    <property type="evidence" value="ECO:0007669"/>
    <property type="project" value="UniProtKB-SubCell"/>
</dbReference>
<dbReference type="SUPFAM" id="SSF81345">
    <property type="entry name" value="ABC transporter involved in vitamin B12 uptake, BtuC"/>
    <property type="match status" value="1"/>
</dbReference>
<evidence type="ECO:0000256" key="5">
    <source>
        <dbReference type="ARBA" id="ARBA00022692"/>
    </source>
</evidence>
<dbReference type="InterPro" id="IPR037294">
    <property type="entry name" value="ABC_BtuC-like"/>
</dbReference>
<dbReference type="GO" id="GO:0022857">
    <property type="term" value="F:transmembrane transporter activity"/>
    <property type="evidence" value="ECO:0007669"/>
    <property type="project" value="InterPro"/>
</dbReference>
<evidence type="ECO:0000256" key="6">
    <source>
        <dbReference type="ARBA" id="ARBA00022989"/>
    </source>
</evidence>
<evidence type="ECO:0000256" key="7">
    <source>
        <dbReference type="ARBA" id="ARBA00023136"/>
    </source>
</evidence>
<dbReference type="AlphaFoldDB" id="A0A6C0G8L5"/>
<feature type="transmembrane region" description="Helical" evidence="8">
    <location>
        <begin position="38"/>
        <end position="58"/>
    </location>
</feature>
<keyword evidence="5 8" id="KW-0812">Transmembrane</keyword>
<comment type="subcellular location">
    <subcellularLocation>
        <location evidence="1">Cell membrane</location>
        <topology evidence="1">Multi-pass membrane protein</topology>
    </subcellularLocation>
</comment>
<gene>
    <name evidence="9" type="ORF">GXP70_22450</name>
</gene>
<dbReference type="GO" id="GO:0033214">
    <property type="term" value="P:siderophore-iron import into cell"/>
    <property type="evidence" value="ECO:0007669"/>
    <property type="project" value="TreeGrafter"/>
</dbReference>
<dbReference type="PANTHER" id="PTHR30472:SF1">
    <property type="entry name" value="FE(3+) DICITRATE TRANSPORT SYSTEM PERMEASE PROTEIN FECC-RELATED"/>
    <property type="match status" value="1"/>
</dbReference>
<feature type="transmembrane region" description="Helical" evidence="8">
    <location>
        <begin position="70"/>
        <end position="91"/>
    </location>
</feature>
<organism evidence="9 10">
    <name type="scientific">Paenibacillus lycopersici</name>
    <dbReference type="NCBI Taxonomy" id="2704462"/>
    <lineage>
        <taxon>Bacteria</taxon>
        <taxon>Bacillati</taxon>
        <taxon>Bacillota</taxon>
        <taxon>Bacilli</taxon>
        <taxon>Bacillales</taxon>
        <taxon>Paenibacillaceae</taxon>
        <taxon>Paenibacillus</taxon>
    </lineage>
</organism>
<dbReference type="EMBL" id="CP048209">
    <property type="protein sequence ID" value="QHT64069.1"/>
    <property type="molecule type" value="Genomic_DNA"/>
</dbReference>
<feature type="transmembrane region" description="Helical" evidence="8">
    <location>
        <begin position="97"/>
        <end position="115"/>
    </location>
</feature>
<protein>
    <submittedName>
        <fullName evidence="9">Iron chelate uptake ABC transporter family permease subunit</fullName>
    </submittedName>
</protein>